<sequence length="275" mass="31555">MAKGEERRLTDVSISWTDASGQRLQLGPSKDVKTTLLLREDPKTWGWIQVTFPSTDIAHTRRKAKGAKPRLLPTPGRNTFIDLLPPNIDVFATTFKPRDEPDSVLVVDVTLEEPDVVWIRARDAGSVALNDAQMDAVHLLKLFPETSRFRISVPSDKKVKKQDWDWDKYFADDTARTAYNYGFVVDKRRRAGLRKPRREADWRNYQIRGQSPRQPVQSRLLFNVKKSGKDVEMTGVAAPATPKKINLDDKIFRRSVPDVIEDQEEKEVNNKHHDI</sequence>
<keyword evidence="2" id="KW-1185">Reference proteome</keyword>
<dbReference type="EMBL" id="CAMGZC010000032">
    <property type="protein sequence ID" value="CAI0641905.1"/>
    <property type="molecule type" value="Genomic_DNA"/>
</dbReference>
<protein>
    <submittedName>
        <fullName evidence="1">Uncharacterized protein</fullName>
    </submittedName>
</protein>
<gene>
    <name evidence="1" type="ORF">CGXH109_LOCUS8758</name>
</gene>
<evidence type="ECO:0000313" key="1">
    <source>
        <dbReference type="EMBL" id="CAI0641905.1"/>
    </source>
</evidence>
<evidence type="ECO:0000313" key="2">
    <source>
        <dbReference type="Proteomes" id="UP001152533"/>
    </source>
</evidence>
<name>A0A9W4RIB8_9PEZI</name>
<dbReference type="AlphaFoldDB" id="A0A9W4RIB8"/>
<dbReference type="Proteomes" id="UP001152533">
    <property type="component" value="Unassembled WGS sequence"/>
</dbReference>
<reference evidence="1" key="1">
    <citation type="submission" date="2022-08" db="EMBL/GenBank/DDBJ databases">
        <authorList>
            <person name="Giroux E."/>
            <person name="Giroux E."/>
        </authorList>
    </citation>
    <scope>NUCLEOTIDE SEQUENCE</scope>
    <source>
        <strain evidence="1">H1091258</strain>
    </source>
</reference>
<organism evidence="1 2">
    <name type="scientific">Colletotrichum noveboracense</name>
    <dbReference type="NCBI Taxonomy" id="2664923"/>
    <lineage>
        <taxon>Eukaryota</taxon>
        <taxon>Fungi</taxon>
        <taxon>Dikarya</taxon>
        <taxon>Ascomycota</taxon>
        <taxon>Pezizomycotina</taxon>
        <taxon>Sordariomycetes</taxon>
        <taxon>Hypocreomycetidae</taxon>
        <taxon>Glomerellales</taxon>
        <taxon>Glomerellaceae</taxon>
        <taxon>Colletotrichum</taxon>
        <taxon>Colletotrichum gloeosporioides species complex</taxon>
    </lineage>
</organism>
<accession>A0A9W4RIB8</accession>
<dbReference type="OrthoDB" id="4830052at2759"/>
<comment type="caution">
    <text evidence="1">The sequence shown here is derived from an EMBL/GenBank/DDBJ whole genome shotgun (WGS) entry which is preliminary data.</text>
</comment>
<proteinExistence type="predicted"/>